<organism evidence="2 3">
    <name type="scientific">Colocasia esculenta</name>
    <name type="common">Wild taro</name>
    <name type="synonym">Arum esculentum</name>
    <dbReference type="NCBI Taxonomy" id="4460"/>
    <lineage>
        <taxon>Eukaryota</taxon>
        <taxon>Viridiplantae</taxon>
        <taxon>Streptophyta</taxon>
        <taxon>Embryophyta</taxon>
        <taxon>Tracheophyta</taxon>
        <taxon>Spermatophyta</taxon>
        <taxon>Magnoliopsida</taxon>
        <taxon>Liliopsida</taxon>
        <taxon>Araceae</taxon>
        <taxon>Aroideae</taxon>
        <taxon>Colocasieae</taxon>
        <taxon>Colocasia</taxon>
    </lineage>
</organism>
<keyword evidence="3" id="KW-1185">Reference proteome</keyword>
<comment type="caution">
    <text evidence="2">The sequence shown here is derived from an EMBL/GenBank/DDBJ whole genome shotgun (WGS) entry which is preliminary data.</text>
</comment>
<reference evidence="2" key="1">
    <citation type="submission" date="2017-07" db="EMBL/GenBank/DDBJ databases">
        <title>Taro Niue Genome Assembly and Annotation.</title>
        <authorList>
            <person name="Atibalentja N."/>
            <person name="Keating K."/>
            <person name="Fields C.J."/>
        </authorList>
    </citation>
    <scope>NUCLEOTIDE SEQUENCE</scope>
    <source>
        <strain evidence="2">Niue_2</strain>
        <tissue evidence="2">Leaf</tissue>
    </source>
</reference>
<name>A0A843ULX7_COLES</name>
<dbReference type="Proteomes" id="UP000652761">
    <property type="component" value="Unassembled WGS sequence"/>
</dbReference>
<evidence type="ECO:0000256" key="1">
    <source>
        <dbReference type="SAM" id="MobiDB-lite"/>
    </source>
</evidence>
<protein>
    <submittedName>
        <fullName evidence="2">Uncharacterized protein</fullName>
    </submittedName>
</protein>
<dbReference type="EMBL" id="NMUH01000683">
    <property type="protein sequence ID" value="MQL83216.1"/>
    <property type="molecule type" value="Genomic_DNA"/>
</dbReference>
<sequence length="67" mass="6996">MLSPSGVPKGDVSMCRHLGGVPEGDASMCRHLGGDTKGVTLPGCNTPRLPSSVPQPHYNHNRGEGNM</sequence>
<evidence type="ECO:0000313" key="3">
    <source>
        <dbReference type="Proteomes" id="UP000652761"/>
    </source>
</evidence>
<gene>
    <name evidence="2" type="ORF">Taro_015708</name>
</gene>
<feature type="region of interest" description="Disordered" evidence="1">
    <location>
        <begin position="40"/>
        <end position="67"/>
    </location>
</feature>
<evidence type="ECO:0000313" key="2">
    <source>
        <dbReference type="EMBL" id="MQL83216.1"/>
    </source>
</evidence>
<dbReference type="AlphaFoldDB" id="A0A843ULX7"/>
<accession>A0A843ULX7</accession>
<proteinExistence type="predicted"/>